<reference evidence="2" key="2">
    <citation type="submission" date="2020-09" db="EMBL/GenBank/DDBJ databases">
        <authorList>
            <person name="Sun Q."/>
            <person name="Ohkuma M."/>
        </authorList>
    </citation>
    <scope>NUCLEOTIDE SEQUENCE</scope>
    <source>
        <strain evidence="2">JCM 4815</strain>
    </source>
</reference>
<evidence type="ECO:0000256" key="1">
    <source>
        <dbReference type="SAM" id="MobiDB-lite"/>
    </source>
</evidence>
<comment type="caution">
    <text evidence="2">The sequence shown here is derived from an EMBL/GenBank/DDBJ whole genome shotgun (WGS) entry which is preliminary data.</text>
</comment>
<keyword evidence="3" id="KW-1185">Reference proteome</keyword>
<feature type="region of interest" description="Disordered" evidence="1">
    <location>
        <begin position="199"/>
        <end position="222"/>
    </location>
</feature>
<feature type="compositionally biased region" description="Basic and acidic residues" evidence="1">
    <location>
        <begin position="213"/>
        <end position="222"/>
    </location>
</feature>
<accession>A0A918UV93</accession>
<gene>
    <name evidence="2" type="ORF">GCM10010365_68530</name>
</gene>
<dbReference type="RefSeq" id="WP_189866106.1">
    <property type="nucleotide sequence ID" value="NZ_BMVW01000020.1"/>
</dbReference>
<evidence type="ECO:0000313" key="3">
    <source>
        <dbReference type="Proteomes" id="UP000622166"/>
    </source>
</evidence>
<dbReference type="EMBL" id="BMVW01000020">
    <property type="protein sequence ID" value="GGZ38037.1"/>
    <property type="molecule type" value="Genomic_DNA"/>
</dbReference>
<proteinExistence type="predicted"/>
<reference evidence="2" key="1">
    <citation type="journal article" date="2014" name="Int. J. Syst. Evol. Microbiol.">
        <title>Complete genome sequence of Corynebacterium casei LMG S-19264T (=DSM 44701T), isolated from a smear-ripened cheese.</title>
        <authorList>
            <consortium name="US DOE Joint Genome Institute (JGI-PGF)"/>
            <person name="Walter F."/>
            <person name="Albersmeier A."/>
            <person name="Kalinowski J."/>
            <person name="Ruckert C."/>
        </authorList>
    </citation>
    <scope>NUCLEOTIDE SEQUENCE</scope>
    <source>
        <strain evidence="2">JCM 4815</strain>
    </source>
</reference>
<evidence type="ECO:0000313" key="2">
    <source>
        <dbReference type="EMBL" id="GGZ38037.1"/>
    </source>
</evidence>
<name>A0A918UV93_9ACTN</name>
<protein>
    <submittedName>
        <fullName evidence="2">Uncharacterized protein</fullName>
    </submittedName>
</protein>
<sequence>MPFISSRALNEIADAINGLRNKVEALQRDTTALREGVHGQQTVIRDGLGRHRDTTVQPLNRINDEHTAIRGHVHQLAGPRSAEESRPAANLAPDEPQDDSLDKLLRAAAGISAAHLHTHRDNWAFLVENAGQDPHFRVPGKVTSEKRGAVKVVASGRSLVAALTSLRAVRQRTDVLPGTRTLARHLYARIEKTVQAVTEEPQTGEGDPVTIVIDDRPKTEEG</sequence>
<feature type="region of interest" description="Disordered" evidence="1">
    <location>
        <begin position="74"/>
        <end position="98"/>
    </location>
</feature>
<dbReference type="AlphaFoldDB" id="A0A918UV93"/>
<organism evidence="2 3">
    <name type="scientific">Streptomyces poonensis</name>
    <dbReference type="NCBI Taxonomy" id="68255"/>
    <lineage>
        <taxon>Bacteria</taxon>
        <taxon>Bacillati</taxon>
        <taxon>Actinomycetota</taxon>
        <taxon>Actinomycetes</taxon>
        <taxon>Kitasatosporales</taxon>
        <taxon>Streptomycetaceae</taxon>
        <taxon>Streptomyces</taxon>
    </lineage>
</organism>
<dbReference type="Proteomes" id="UP000622166">
    <property type="component" value="Unassembled WGS sequence"/>
</dbReference>